<dbReference type="EMBL" id="JAAGAB010000003">
    <property type="protein sequence ID" value="NDV02258.1"/>
    <property type="molecule type" value="Genomic_DNA"/>
</dbReference>
<dbReference type="Proteomes" id="UP000474757">
    <property type="component" value="Unassembled WGS sequence"/>
</dbReference>
<dbReference type="RefSeq" id="WP_163895023.1">
    <property type="nucleotide sequence ID" value="NZ_JAAFYS010000003.1"/>
</dbReference>
<organism evidence="1 2">
    <name type="scientific">Pseudoroseicyclus tamaricis</name>
    <dbReference type="NCBI Taxonomy" id="2705421"/>
    <lineage>
        <taxon>Bacteria</taxon>
        <taxon>Pseudomonadati</taxon>
        <taxon>Pseudomonadota</taxon>
        <taxon>Alphaproteobacteria</taxon>
        <taxon>Rhodobacterales</taxon>
        <taxon>Paracoccaceae</taxon>
        <taxon>Pseudoroseicyclus</taxon>
    </lineage>
</organism>
<sequence length="227" mass="24292">MTNISSIPPKVRALVQADGITSVYGLLAAARPEGPHVVQAVMACAEWGDVLEFYRGESIGSDPRDLPILAAITRRRECGLGLVLEILKRLDIACHGPRRSGNGAREGGRADGHAALLQALVDRLQAGAYTITHGDQPIAPGQPTRIQAELIDASPDWRLPRALVDEAEAAAQAAARVWTGSEMRTPSNRLRLDSGAVHPLAGLFIWLRRASARRAAPAVAQPERDSL</sequence>
<comment type="caution">
    <text evidence="1">The sequence shown here is derived from an EMBL/GenBank/DDBJ whole genome shotgun (WGS) entry which is preliminary data.</text>
</comment>
<evidence type="ECO:0000313" key="1">
    <source>
        <dbReference type="EMBL" id="NDV02258.1"/>
    </source>
</evidence>
<keyword evidence="2" id="KW-1185">Reference proteome</keyword>
<dbReference type="AlphaFoldDB" id="A0A6B2JV93"/>
<proteinExistence type="predicted"/>
<protein>
    <submittedName>
        <fullName evidence="1">Uncharacterized protein</fullName>
    </submittedName>
</protein>
<accession>A0A6B2JV93</accession>
<gene>
    <name evidence="1" type="ORF">GZA08_14910</name>
</gene>
<reference evidence="1 2" key="1">
    <citation type="submission" date="2020-02" db="EMBL/GenBank/DDBJ databases">
        <title>Pseudoroseicyclus tamarix, sp. nov., isolated from offshore sediment of a Tamarix chinensis forest.</title>
        <authorList>
            <person name="Gai Y."/>
        </authorList>
    </citation>
    <scope>NUCLEOTIDE SEQUENCE [LARGE SCALE GENOMIC DNA]</scope>
    <source>
        <strain evidence="1 2">CLL3-39</strain>
    </source>
</reference>
<evidence type="ECO:0000313" key="2">
    <source>
        <dbReference type="Proteomes" id="UP000474757"/>
    </source>
</evidence>
<name>A0A6B2JV93_9RHOB</name>